<name>A0A4Q9KKV4_PROTD</name>
<evidence type="ECO:0000256" key="2">
    <source>
        <dbReference type="ARBA" id="ARBA00023054"/>
    </source>
</evidence>
<keyword evidence="4" id="KW-1133">Transmembrane helix</keyword>
<comment type="subcellular location">
    <subcellularLocation>
        <location evidence="1">Cell envelope</location>
    </subcellularLocation>
</comment>
<keyword evidence="2" id="KW-0175">Coiled coil</keyword>
<accession>A0A4Q9KKV4</accession>
<gene>
    <name evidence="6" type="ORF">ET996_11305</name>
</gene>
<dbReference type="PANTHER" id="PTHR32347:SF23">
    <property type="entry name" value="BLL5650 PROTEIN"/>
    <property type="match status" value="1"/>
</dbReference>
<dbReference type="Gene3D" id="2.40.50.100">
    <property type="match status" value="1"/>
</dbReference>
<keyword evidence="4" id="KW-0812">Transmembrane</keyword>
<dbReference type="Gene3D" id="2.40.30.170">
    <property type="match status" value="1"/>
</dbReference>
<evidence type="ECO:0000256" key="1">
    <source>
        <dbReference type="ARBA" id="ARBA00004196"/>
    </source>
</evidence>
<evidence type="ECO:0000256" key="3">
    <source>
        <dbReference type="SAM" id="MobiDB-lite"/>
    </source>
</evidence>
<evidence type="ECO:0000313" key="7">
    <source>
        <dbReference type="Proteomes" id="UP000291933"/>
    </source>
</evidence>
<evidence type="ECO:0000256" key="4">
    <source>
        <dbReference type="SAM" id="Phobius"/>
    </source>
</evidence>
<dbReference type="AlphaFoldDB" id="A0A4Q9KKV4"/>
<feature type="compositionally biased region" description="Low complexity" evidence="3">
    <location>
        <begin position="453"/>
        <end position="463"/>
    </location>
</feature>
<organism evidence="6 7">
    <name type="scientific">Propioniciclava tarda</name>
    <dbReference type="NCBI Taxonomy" id="433330"/>
    <lineage>
        <taxon>Bacteria</taxon>
        <taxon>Bacillati</taxon>
        <taxon>Actinomycetota</taxon>
        <taxon>Actinomycetes</taxon>
        <taxon>Propionibacteriales</taxon>
        <taxon>Propionibacteriaceae</taxon>
        <taxon>Propioniciclava</taxon>
    </lineage>
</organism>
<dbReference type="InterPro" id="IPR058647">
    <property type="entry name" value="BSH_CzcB-like"/>
</dbReference>
<dbReference type="InterPro" id="IPR050465">
    <property type="entry name" value="UPF0194_transport"/>
</dbReference>
<evidence type="ECO:0000259" key="5">
    <source>
        <dbReference type="Pfam" id="PF25973"/>
    </source>
</evidence>
<reference evidence="6 7" key="1">
    <citation type="submission" date="2019-01" db="EMBL/GenBank/DDBJ databases">
        <title>Lactibacter flavus gen. nov., sp. nov., a novel bacterium of the family Propionibacteriaceae isolated from raw milk and dairy products.</title>
        <authorList>
            <person name="Huptas C."/>
            <person name="Wenning M."/>
            <person name="Breitenwieser F."/>
            <person name="Doll E."/>
            <person name="Von Neubeck M."/>
            <person name="Busse H.-J."/>
            <person name="Scherer S."/>
        </authorList>
    </citation>
    <scope>NUCLEOTIDE SEQUENCE [LARGE SCALE GENOMIC DNA]</scope>
    <source>
        <strain evidence="6 7">DSM 22130</strain>
    </source>
</reference>
<feature type="domain" description="CzcB-like barrel-sandwich hybrid" evidence="5">
    <location>
        <begin position="147"/>
        <end position="256"/>
    </location>
</feature>
<dbReference type="GO" id="GO:0030313">
    <property type="term" value="C:cell envelope"/>
    <property type="evidence" value="ECO:0007669"/>
    <property type="project" value="UniProtKB-SubCell"/>
</dbReference>
<proteinExistence type="predicted"/>
<feature type="transmembrane region" description="Helical" evidence="4">
    <location>
        <begin position="84"/>
        <end position="105"/>
    </location>
</feature>
<dbReference type="EMBL" id="SDMR01000015">
    <property type="protein sequence ID" value="TBT94279.1"/>
    <property type="molecule type" value="Genomic_DNA"/>
</dbReference>
<protein>
    <submittedName>
        <fullName evidence="6">HlyD family efflux transporter periplasmic adaptor subunit</fullName>
    </submittedName>
</protein>
<dbReference type="SUPFAM" id="SSF111369">
    <property type="entry name" value="HlyD-like secretion proteins"/>
    <property type="match status" value="1"/>
</dbReference>
<feature type="region of interest" description="Disordered" evidence="3">
    <location>
        <begin position="431"/>
        <end position="472"/>
    </location>
</feature>
<dbReference type="OrthoDB" id="9784685at2"/>
<feature type="compositionally biased region" description="Gly residues" evidence="3">
    <location>
        <begin position="434"/>
        <end position="452"/>
    </location>
</feature>
<dbReference type="Proteomes" id="UP000291933">
    <property type="component" value="Unassembled WGS sequence"/>
</dbReference>
<dbReference type="PANTHER" id="PTHR32347">
    <property type="entry name" value="EFFLUX SYSTEM COMPONENT YKNX-RELATED"/>
    <property type="match status" value="1"/>
</dbReference>
<dbReference type="Gene3D" id="6.20.50.140">
    <property type="match status" value="1"/>
</dbReference>
<feature type="region of interest" description="Disordered" evidence="3">
    <location>
        <begin position="8"/>
        <end position="30"/>
    </location>
</feature>
<comment type="caution">
    <text evidence="6">The sequence shown here is derived from an EMBL/GenBank/DDBJ whole genome shotgun (WGS) entry which is preliminary data.</text>
</comment>
<evidence type="ECO:0000313" key="6">
    <source>
        <dbReference type="EMBL" id="TBT94279.1"/>
    </source>
</evidence>
<keyword evidence="7" id="KW-1185">Reference proteome</keyword>
<keyword evidence="4" id="KW-0472">Membrane</keyword>
<sequence length="472" mass="46886">MRLMRAILGPPWHGPTASGGPRPGRRTDPAEHLGRLQGLHRVLTGKESCLANVPMVGPVRRQLMADQATTPSRVQKPTRPRRKWLWVAGAMVIVLALAGAVFMLLRPQTPVATTRTFTLPVTKTTEQVTVNLTGTLAPQNQANLSFASAGTVTSVSAVVGSTVSAGQVLATIDDTQLRNAVTLAQANVTAARTSYSTVASTSGVTRAQLSNAQAQIDSAVAKLSSAKTSLSQARLTTPIAGTVASVNLTVGSQVGSGSSGGASAAGVLGSSGSAAASAQIVVISPTSWLVNGTVGPADVASLKPGQPVAATVTGTTVTTTGKVNTVGIVATTSSGSTTFPVTILLDGNPAGLYDGVGVTAVVTTGTDPDVLSVPTAAISNTGGTPTVQKMVNGSPITTEVQLGKVYGDRTQVASGVAEGDLVQVTVRVAAGQRPSGGGSSGVNFPGMGGQGQGQRPNNGGAPPAGAPAGGGG</sequence>
<dbReference type="Pfam" id="PF25973">
    <property type="entry name" value="BSH_CzcB"/>
    <property type="match status" value="1"/>
</dbReference>